<accession>A0A0F6YH09</accession>
<name>A0A0F6YH09_9BACT</name>
<dbReference type="KEGG" id="samy:DB32_002469"/>
<proteinExistence type="predicted"/>
<sequence>MMSSGTKLFALALVAALSIAVCPRALAQAGATTARTGPPNAGTGATAAAVRSEVFVVLASETEGTIDPALSEIPALRRPPFNAFHTMEVLSRTTSHLSAEQPIEVRLPNGRQLRVELERPTEDGRYRVRVSINTPGQTDYLPLLQIVASPGDPFFVAGQNWQGGTLVIGVRIGQRPAAR</sequence>
<protein>
    <submittedName>
        <fullName evidence="2">Uncharacterized protein</fullName>
    </submittedName>
</protein>
<dbReference type="Proteomes" id="UP000034883">
    <property type="component" value="Chromosome"/>
</dbReference>
<dbReference type="EMBL" id="CP011125">
    <property type="protein sequence ID" value="AKF05320.1"/>
    <property type="molecule type" value="Genomic_DNA"/>
</dbReference>
<reference evidence="2 3" key="1">
    <citation type="submission" date="2015-03" db="EMBL/GenBank/DDBJ databases">
        <title>Genome assembly of Sandaracinus amylolyticus DSM 53668.</title>
        <authorList>
            <person name="Sharma G."/>
            <person name="Subramanian S."/>
        </authorList>
    </citation>
    <scope>NUCLEOTIDE SEQUENCE [LARGE SCALE GENOMIC DNA]</scope>
    <source>
        <strain evidence="2 3">DSM 53668</strain>
    </source>
</reference>
<dbReference type="AlphaFoldDB" id="A0A0F6YH09"/>
<organism evidence="2 3">
    <name type="scientific">Sandaracinus amylolyticus</name>
    <dbReference type="NCBI Taxonomy" id="927083"/>
    <lineage>
        <taxon>Bacteria</taxon>
        <taxon>Pseudomonadati</taxon>
        <taxon>Myxococcota</taxon>
        <taxon>Polyangia</taxon>
        <taxon>Polyangiales</taxon>
        <taxon>Sandaracinaceae</taxon>
        <taxon>Sandaracinus</taxon>
    </lineage>
</organism>
<evidence type="ECO:0000256" key="1">
    <source>
        <dbReference type="SAM" id="SignalP"/>
    </source>
</evidence>
<evidence type="ECO:0000313" key="3">
    <source>
        <dbReference type="Proteomes" id="UP000034883"/>
    </source>
</evidence>
<dbReference type="STRING" id="927083.DB32_002469"/>
<feature type="signal peptide" evidence="1">
    <location>
        <begin position="1"/>
        <end position="27"/>
    </location>
</feature>
<keyword evidence="1" id="KW-0732">Signal</keyword>
<keyword evidence="3" id="KW-1185">Reference proteome</keyword>
<gene>
    <name evidence="2" type="ORF">DB32_002469</name>
</gene>
<evidence type="ECO:0000313" key="2">
    <source>
        <dbReference type="EMBL" id="AKF05320.1"/>
    </source>
</evidence>
<feature type="chain" id="PRO_5002512645" evidence="1">
    <location>
        <begin position="28"/>
        <end position="179"/>
    </location>
</feature>